<name>A0A1C7MF71_GRIFR</name>
<dbReference type="SUPFAM" id="SSF54695">
    <property type="entry name" value="POZ domain"/>
    <property type="match status" value="1"/>
</dbReference>
<dbReference type="OrthoDB" id="3893071at2759"/>
<keyword evidence="3" id="KW-1185">Reference proteome</keyword>
<protein>
    <recommendedName>
        <fullName evidence="1">BTB domain-containing protein</fullName>
    </recommendedName>
</protein>
<evidence type="ECO:0000259" key="1">
    <source>
        <dbReference type="PROSITE" id="PS50097"/>
    </source>
</evidence>
<comment type="caution">
    <text evidence="2">The sequence shown here is derived from an EMBL/GenBank/DDBJ whole genome shotgun (WGS) entry which is preliminary data.</text>
</comment>
<dbReference type="EMBL" id="LUGG01000006">
    <property type="protein sequence ID" value="OBZ73664.1"/>
    <property type="molecule type" value="Genomic_DNA"/>
</dbReference>
<gene>
    <name evidence="2" type="ORF">A0H81_06186</name>
</gene>
<dbReference type="AlphaFoldDB" id="A0A1C7MF71"/>
<dbReference type="Gene3D" id="3.30.710.10">
    <property type="entry name" value="Potassium Channel Kv1.1, Chain A"/>
    <property type="match status" value="1"/>
</dbReference>
<proteinExistence type="predicted"/>
<dbReference type="Proteomes" id="UP000092993">
    <property type="component" value="Unassembled WGS sequence"/>
</dbReference>
<dbReference type="STRING" id="5627.A0A1C7MF71"/>
<dbReference type="InterPro" id="IPR011333">
    <property type="entry name" value="SKP1/BTB/POZ_sf"/>
</dbReference>
<dbReference type="CDD" id="cd18186">
    <property type="entry name" value="BTB_POZ_ZBTB_KLHL-like"/>
    <property type="match status" value="1"/>
</dbReference>
<reference evidence="2 3" key="1">
    <citation type="submission" date="2016-03" db="EMBL/GenBank/DDBJ databases">
        <title>Whole genome sequencing of Grifola frondosa 9006-11.</title>
        <authorList>
            <person name="Min B."/>
            <person name="Park H."/>
            <person name="Kim J.-G."/>
            <person name="Cho H."/>
            <person name="Oh Y.-L."/>
            <person name="Kong W.-S."/>
            <person name="Choi I.-G."/>
        </authorList>
    </citation>
    <scope>NUCLEOTIDE SEQUENCE [LARGE SCALE GENOMIC DNA]</scope>
    <source>
        <strain evidence="2 3">9006-11</strain>
    </source>
</reference>
<sequence length="290" mass="32724">MSSEPTSPPDFVRSRDLWFDDGSVVLIAEKIGFRVHKSQLALRCEFFQDMFGLPQPENEESGAEIYEKCPVVRMSDKAEDVADFLRAIYSLSTTPYTHIQNECGKYFALALETNIPIILPAVYFAATRSPLEEFLNGLDDASDMRTFVIGQERLRQAETKYVLSFLGSEFRRPSCQASNDSAILTRTAAAALRNTTEDEPYHQWCSDHPTEVGRSLSLCNNCCTTITNAIEEGQKKVWKELPGFFGLPDWEILQAGTSSRKSGNGTVKLRFANFRWTRLQSGIEDLYLTI</sequence>
<feature type="domain" description="BTB" evidence="1">
    <location>
        <begin position="22"/>
        <end position="90"/>
    </location>
</feature>
<dbReference type="InterPro" id="IPR000210">
    <property type="entry name" value="BTB/POZ_dom"/>
</dbReference>
<dbReference type="OMA" id="AYYISTH"/>
<evidence type="ECO:0000313" key="3">
    <source>
        <dbReference type="Proteomes" id="UP000092993"/>
    </source>
</evidence>
<accession>A0A1C7MF71</accession>
<evidence type="ECO:0000313" key="2">
    <source>
        <dbReference type="EMBL" id="OBZ73664.1"/>
    </source>
</evidence>
<dbReference type="PROSITE" id="PS50097">
    <property type="entry name" value="BTB"/>
    <property type="match status" value="1"/>
</dbReference>
<organism evidence="2 3">
    <name type="scientific">Grifola frondosa</name>
    <name type="common">Maitake</name>
    <name type="synonym">Polyporus frondosus</name>
    <dbReference type="NCBI Taxonomy" id="5627"/>
    <lineage>
        <taxon>Eukaryota</taxon>
        <taxon>Fungi</taxon>
        <taxon>Dikarya</taxon>
        <taxon>Basidiomycota</taxon>
        <taxon>Agaricomycotina</taxon>
        <taxon>Agaricomycetes</taxon>
        <taxon>Polyporales</taxon>
        <taxon>Grifolaceae</taxon>
        <taxon>Grifola</taxon>
    </lineage>
</organism>